<dbReference type="Pfam" id="PF09523">
    <property type="entry name" value="DUF2390"/>
    <property type="match status" value="1"/>
</dbReference>
<evidence type="ECO:0000313" key="1">
    <source>
        <dbReference type="EMBL" id="KIN11452.1"/>
    </source>
</evidence>
<sequence>MTNKHAEYTLTLEHLWQFSLQFYGVREVKEACLSLQNNYHGNVNLLLLLRWLDEQQLIFQEKDWHLVQSCLGRSEALLHSFRDLRRHLKSQVNDTLYRESLQFELQLEKQQQADLVECINSLSLIKNDGDPLTLRYCRQLGGEHLQHAFAIPVPNIHPQRHP</sequence>
<name>A0A0C3IAV6_9VIBR</name>
<dbReference type="Proteomes" id="UP000031977">
    <property type="component" value="Unassembled WGS sequence"/>
</dbReference>
<organism evidence="1 2">
    <name type="scientific">Vibrio mytili</name>
    <dbReference type="NCBI Taxonomy" id="50718"/>
    <lineage>
        <taxon>Bacteria</taxon>
        <taxon>Pseudomonadati</taxon>
        <taxon>Pseudomonadota</taxon>
        <taxon>Gammaproteobacteria</taxon>
        <taxon>Vibrionales</taxon>
        <taxon>Vibrionaceae</taxon>
        <taxon>Vibrio</taxon>
    </lineage>
</organism>
<proteinExistence type="predicted"/>
<dbReference type="OrthoDB" id="5795846at2"/>
<evidence type="ECO:0008006" key="3">
    <source>
        <dbReference type="Google" id="ProtNLM"/>
    </source>
</evidence>
<keyword evidence="2" id="KW-1185">Reference proteome</keyword>
<dbReference type="AlphaFoldDB" id="A0A0C3IAV6"/>
<accession>A0A0C3IAV6</accession>
<protein>
    <recommendedName>
        <fullName evidence="3">TIGR02444 family protein</fullName>
    </recommendedName>
</protein>
<dbReference type="NCBIfam" id="TIGR02444">
    <property type="entry name" value="TIGR02444 family protein"/>
    <property type="match status" value="1"/>
</dbReference>
<gene>
    <name evidence="1" type="ORF">SU60_07785</name>
</gene>
<dbReference type="InterPro" id="IPR012659">
    <property type="entry name" value="CHP02444"/>
</dbReference>
<dbReference type="RefSeq" id="WP_041155012.1">
    <property type="nucleotide sequence ID" value="NZ_CBCRVP010000017.1"/>
</dbReference>
<dbReference type="EMBL" id="JXOK01000022">
    <property type="protein sequence ID" value="KIN11452.1"/>
    <property type="molecule type" value="Genomic_DNA"/>
</dbReference>
<dbReference type="STRING" id="50718.SU60_07785"/>
<evidence type="ECO:0000313" key="2">
    <source>
        <dbReference type="Proteomes" id="UP000031977"/>
    </source>
</evidence>
<comment type="caution">
    <text evidence="1">The sequence shown here is derived from an EMBL/GenBank/DDBJ whole genome shotgun (WGS) entry which is preliminary data.</text>
</comment>
<reference evidence="1 2" key="1">
    <citation type="submission" date="2015-01" db="EMBL/GenBank/DDBJ databases">
        <title>Draft genome of Vibrio mytili type strain CAIM 528.</title>
        <authorList>
            <person name="Gonzalez-Castillo A."/>
            <person name="Gomez-Gil B."/>
            <person name="Enciso-Ibarra J."/>
        </authorList>
    </citation>
    <scope>NUCLEOTIDE SEQUENCE [LARGE SCALE GENOMIC DNA]</scope>
    <source>
        <strain evidence="1 2">CAIM 528</strain>
    </source>
</reference>